<feature type="region of interest" description="Disordered" evidence="1">
    <location>
        <begin position="1"/>
        <end position="25"/>
    </location>
</feature>
<reference evidence="2 3" key="1">
    <citation type="journal article" date="2016" name="Genome Announc.">
        <title>Draft Genome Sequences of Five Rapidly Growing Mycobacterium Species, M. thermoresistibile, M. fortuitum subsp. acetamidolyticum, M. canariasense, M. brisbanense, and M. novocastrense.</title>
        <authorList>
            <person name="Katahira K."/>
            <person name="Ogura Y."/>
            <person name="Gotoh Y."/>
            <person name="Hayashi T."/>
        </authorList>
    </citation>
    <scope>NUCLEOTIDE SEQUENCE [LARGE SCALE GENOMIC DNA]</scope>
    <source>
        <strain evidence="2 3">JCM6368</strain>
    </source>
</reference>
<dbReference type="AlphaFoldDB" id="A0A117IF40"/>
<name>A0A117IF40_MYCFO</name>
<dbReference type="Proteomes" id="UP000069705">
    <property type="component" value="Unassembled WGS sequence"/>
</dbReference>
<evidence type="ECO:0000256" key="1">
    <source>
        <dbReference type="SAM" id="MobiDB-lite"/>
    </source>
</evidence>
<proteinExistence type="predicted"/>
<evidence type="ECO:0000313" key="2">
    <source>
        <dbReference type="EMBL" id="GAT03505.1"/>
    </source>
</evidence>
<comment type="caution">
    <text evidence="2">The sequence shown here is derived from an EMBL/GenBank/DDBJ whole genome shotgun (WGS) entry which is preliminary data.</text>
</comment>
<feature type="compositionally biased region" description="Basic and acidic residues" evidence="1">
    <location>
        <begin position="13"/>
        <end position="24"/>
    </location>
</feature>
<dbReference type="RefSeq" id="WP_131809073.1">
    <property type="nucleotide sequence ID" value="NZ_BCSZ01000033.1"/>
</dbReference>
<dbReference type="EMBL" id="BCSZ01000033">
    <property type="protein sequence ID" value="GAT03505.1"/>
    <property type="molecule type" value="Genomic_DNA"/>
</dbReference>
<evidence type="ECO:0000313" key="3">
    <source>
        <dbReference type="Proteomes" id="UP000069705"/>
    </source>
</evidence>
<protein>
    <submittedName>
        <fullName evidence="2">Gp85</fullName>
    </submittedName>
</protein>
<gene>
    <name evidence="2" type="ORF">RMCFA_3617</name>
</gene>
<organism evidence="2 3">
    <name type="scientific">Mycolicibacterium fortuitum subsp. acetamidolyticum</name>
    <dbReference type="NCBI Taxonomy" id="144550"/>
    <lineage>
        <taxon>Bacteria</taxon>
        <taxon>Bacillati</taxon>
        <taxon>Actinomycetota</taxon>
        <taxon>Actinomycetes</taxon>
        <taxon>Mycobacteriales</taxon>
        <taxon>Mycobacteriaceae</taxon>
        <taxon>Mycolicibacterium</taxon>
    </lineage>
</organism>
<sequence>MKLQKPPTTPAEHITRAKEERAGGDHTAAQTLALIAIAERLSEIVELLLPVEIAVDAAREPLVNWPTNR</sequence>
<reference evidence="3" key="2">
    <citation type="submission" date="2016-02" db="EMBL/GenBank/DDBJ databases">
        <title>Draft genome sequence of five rapidly growing Mycobacterium species.</title>
        <authorList>
            <person name="Katahira K."/>
            <person name="Gotou Y."/>
            <person name="Iida K."/>
            <person name="Ogura Y."/>
            <person name="Hayashi T."/>
        </authorList>
    </citation>
    <scope>NUCLEOTIDE SEQUENCE [LARGE SCALE GENOMIC DNA]</scope>
    <source>
        <strain evidence="3">JCM6368</strain>
    </source>
</reference>
<accession>A0A117IF40</accession>